<accession>A0A4P8P4C9</accession>
<evidence type="ECO:0000313" key="2">
    <source>
        <dbReference type="EMBL" id="QCQ75903.1"/>
    </source>
</evidence>
<proteinExistence type="predicted"/>
<dbReference type="Proteomes" id="UP000299011">
    <property type="component" value="Chromosome"/>
</dbReference>
<name>A0A4P8P4C9_HALMT</name>
<dbReference type="AlphaFoldDB" id="A0A4P8P4C9"/>
<reference evidence="2 3" key="1">
    <citation type="submission" date="2019-04" db="EMBL/GenBank/DDBJ databases">
        <title>Methylomes of two halophilic Archaea, Haloarcula marismortui and Haloferax mediterranei.</title>
        <authorList>
            <person name="DasSarma S."/>
            <person name="DasSarma P."/>
            <person name="DasSarma S."/>
            <person name="Fomenkov A."/>
            <person name="Vincze T."/>
            <person name="Anton B.P."/>
            <person name="Roberts R.J."/>
        </authorList>
    </citation>
    <scope>NUCLEOTIDE SEQUENCE [LARGE SCALE GENOMIC DNA]</scope>
    <source>
        <strain evidence="3">ATCC 33500 / DSM 1411 / JCM 8866 / NBRC 14739 / NCIMB 2177 / R-4</strain>
    </source>
</reference>
<keyword evidence="1" id="KW-0472">Membrane</keyword>
<protein>
    <submittedName>
        <fullName evidence="2">Uncharacterized protein</fullName>
    </submittedName>
</protein>
<organism evidence="2 3">
    <name type="scientific">Haloferax mediterranei (strain ATCC 33500 / DSM 1411 / JCM 8866 / NBRC 14739 / NCIMB 2177 / R-4)</name>
    <name type="common">Halobacterium mediterranei</name>
    <dbReference type="NCBI Taxonomy" id="523841"/>
    <lineage>
        <taxon>Archaea</taxon>
        <taxon>Methanobacteriati</taxon>
        <taxon>Methanobacteriota</taxon>
        <taxon>Stenosarchaea group</taxon>
        <taxon>Halobacteria</taxon>
        <taxon>Halobacteriales</taxon>
        <taxon>Haloferacaceae</taxon>
        <taxon>Haloferax</taxon>
    </lineage>
</organism>
<dbReference type="EMBL" id="CP039139">
    <property type="protein sequence ID" value="QCQ75903.1"/>
    <property type="molecule type" value="Genomic_DNA"/>
</dbReference>
<keyword evidence="1" id="KW-1133">Transmembrane helix</keyword>
<feature type="transmembrane region" description="Helical" evidence="1">
    <location>
        <begin position="6"/>
        <end position="26"/>
    </location>
</feature>
<gene>
    <name evidence="2" type="ORF">E6P09_11715</name>
</gene>
<keyword evidence="1" id="KW-0812">Transmembrane</keyword>
<sequence>MNSLQQIGYVIAILLGIAYILIPRRIHKFGFDFLRSSRPKQSEKSTAIFWVYRGLGVLLLIIGFSGLL</sequence>
<evidence type="ECO:0000313" key="3">
    <source>
        <dbReference type="Proteomes" id="UP000299011"/>
    </source>
</evidence>
<feature type="transmembrane region" description="Helical" evidence="1">
    <location>
        <begin position="47"/>
        <end position="67"/>
    </location>
</feature>
<evidence type="ECO:0000256" key="1">
    <source>
        <dbReference type="SAM" id="Phobius"/>
    </source>
</evidence>